<dbReference type="PANTHER" id="PTHR33969:SF2">
    <property type="entry name" value="SEGREGATION AND CONDENSATION PROTEIN A"/>
    <property type="match status" value="1"/>
</dbReference>
<accession>A0ABT6ZIQ2</accession>
<evidence type="ECO:0000313" key="3">
    <source>
        <dbReference type="EMBL" id="MDJ1128926.1"/>
    </source>
</evidence>
<dbReference type="PANTHER" id="PTHR33969">
    <property type="entry name" value="SEGREGATION AND CONDENSATION PROTEIN A"/>
    <property type="match status" value="1"/>
</dbReference>
<dbReference type="Proteomes" id="UP001431693">
    <property type="component" value="Unassembled WGS sequence"/>
</dbReference>
<name>A0ABT6ZIQ2_9ACTN</name>
<organism evidence="3 4">
    <name type="scientific">Kribbibacterium absianum</name>
    <dbReference type="NCBI Taxonomy" id="3044210"/>
    <lineage>
        <taxon>Bacteria</taxon>
        <taxon>Bacillati</taxon>
        <taxon>Actinomycetota</taxon>
        <taxon>Coriobacteriia</taxon>
        <taxon>Coriobacteriales</taxon>
        <taxon>Kribbibacteriaceae</taxon>
        <taxon>Kribbibacterium</taxon>
    </lineage>
</organism>
<dbReference type="InterPro" id="IPR003768">
    <property type="entry name" value="ScpA"/>
</dbReference>
<proteinExistence type="predicted"/>
<keyword evidence="4" id="KW-1185">Reference proteome</keyword>
<sequence length="267" mass="28972">MGYRVTAGRFSGPFELLLTLVSRQKVDIGAISVSDIADQYLAEMDQLGDLDLEVASDFLLVAATLLEIKAASLVPDGRRAHQEVDDEDDPLEGLTAEQARDVLVARLVAYKQFRNAGAALGARMEAESHMHPRTAGPDPEFLGLMPDFLRSVTLSGLAVLCANLDSRRTQMLLDAEHVAPRRLPVALTVASVDRMTRARPTLTFDELLQGSRDPEQVVVTFLAVLELVKRGSVVVRQEEPFGTLDVARVAGAAAYELSEAAEAADFE</sequence>
<evidence type="ECO:0000256" key="2">
    <source>
        <dbReference type="ARBA" id="ARBA00044777"/>
    </source>
</evidence>
<comment type="caution">
    <text evidence="3">The sequence shown here is derived from an EMBL/GenBank/DDBJ whole genome shotgun (WGS) entry which is preliminary data.</text>
</comment>
<protein>
    <recommendedName>
        <fullName evidence="2">Segregation and condensation protein A</fullName>
    </recommendedName>
</protein>
<keyword evidence="1" id="KW-0159">Chromosome partition</keyword>
<dbReference type="Pfam" id="PF02616">
    <property type="entry name" value="SMC_ScpA"/>
    <property type="match status" value="1"/>
</dbReference>
<dbReference type="InterPro" id="IPR023093">
    <property type="entry name" value="ScpA-like_C"/>
</dbReference>
<dbReference type="EMBL" id="JASJEX010000001">
    <property type="protein sequence ID" value="MDJ1128926.1"/>
    <property type="molecule type" value="Genomic_DNA"/>
</dbReference>
<gene>
    <name evidence="3" type="ORF">QJ043_02360</name>
</gene>
<dbReference type="Gene3D" id="6.10.250.2410">
    <property type="match status" value="1"/>
</dbReference>
<evidence type="ECO:0000313" key="4">
    <source>
        <dbReference type="Proteomes" id="UP001431693"/>
    </source>
</evidence>
<reference evidence="3" key="1">
    <citation type="submission" date="2023-05" db="EMBL/GenBank/DDBJ databases">
        <title>[olsenella] sp. nov., isolated from a pig farm feces dump.</title>
        <authorList>
            <person name="Chang Y.-H."/>
        </authorList>
    </citation>
    <scope>NUCLEOTIDE SEQUENCE</scope>
    <source>
        <strain evidence="3">YH-ols2217</strain>
    </source>
</reference>
<dbReference type="RefSeq" id="WP_283712563.1">
    <property type="nucleotide sequence ID" value="NZ_JASJEW010000001.1"/>
</dbReference>
<evidence type="ECO:0000256" key="1">
    <source>
        <dbReference type="ARBA" id="ARBA00022829"/>
    </source>
</evidence>
<dbReference type="Gene3D" id="1.10.10.580">
    <property type="entry name" value="Structural maintenance of chromosome 1. Chain E"/>
    <property type="match status" value="1"/>
</dbReference>